<keyword evidence="3" id="KW-0647">Proteasome</keyword>
<gene>
    <name evidence="5" type="ORF">Cvel_28820</name>
</gene>
<comment type="subcellular location">
    <subcellularLocation>
        <location evidence="1">Nucleus</location>
    </subcellularLocation>
</comment>
<dbReference type="InterPro" id="IPR033811">
    <property type="entry name" value="Proteasome_beta_3"/>
</dbReference>
<dbReference type="GO" id="GO:0005634">
    <property type="term" value="C:nucleus"/>
    <property type="evidence" value="ECO:0007669"/>
    <property type="project" value="UniProtKB-SubCell"/>
</dbReference>
<dbReference type="PhylomeDB" id="A0A0G4HLM5"/>
<keyword evidence="4" id="KW-0539">Nucleus</keyword>
<dbReference type="InterPro" id="IPR023333">
    <property type="entry name" value="Proteasome_suB-type"/>
</dbReference>
<dbReference type="InterPro" id="IPR029055">
    <property type="entry name" value="Ntn_hydrolases_N"/>
</dbReference>
<evidence type="ECO:0000256" key="1">
    <source>
        <dbReference type="ARBA" id="ARBA00004123"/>
    </source>
</evidence>
<dbReference type="GO" id="GO:0019774">
    <property type="term" value="C:proteasome core complex, beta-subunit complex"/>
    <property type="evidence" value="ECO:0007669"/>
    <property type="project" value="InterPro"/>
</dbReference>
<dbReference type="PROSITE" id="PS51476">
    <property type="entry name" value="PROTEASOME_BETA_2"/>
    <property type="match status" value="1"/>
</dbReference>
<dbReference type="InterPro" id="IPR001353">
    <property type="entry name" value="Proteasome_sua/b"/>
</dbReference>
<dbReference type="Pfam" id="PF00227">
    <property type="entry name" value="Proteasome"/>
    <property type="match status" value="1"/>
</dbReference>
<evidence type="ECO:0000313" key="5">
    <source>
        <dbReference type="EMBL" id="CEM45029.1"/>
    </source>
</evidence>
<dbReference type="SUPFAM" id="SSF56235">
    <property type="entry name" value="N-terminal nucleophile aminohydrolases (Ntn hydrolases)"/>
    <property type="match status" value="1"/>
</dbReference>
<organism evidence="5">
    <name type="scientific">Chromera velia CCMP2878</name>
    <dbReference type="NCBI Taxonomy" id="1169474"/>
    <lineage>
        <taxon>Eukaryota</taxon>
        <taxon>Sar</taxon>
        <taxon>Alveolata</taxon>
        <taxon>Colpodellida</taxon>
        <taxon>Chromeraceae</taxon>
        <taxon>Chromera</taxon>
    </lineage>
</organism>
<dbReference type="EMBL" id="CDMZ01003080">
    <property type="protein sequence ID" value="CEM45029.1"/>
    <property type="molecule type" value="Genomic_DNA"/>
</dbReference>
<evidence type="ECO:0000256" key="2">
    <source>
        <dbReference type="ARBA" id="ARBA00022490"/>
    </source>
</evidence>
<dbReference type="PANTHER" id="PTHR32194">
    <property type="entry name" value="METALLOPROTEASE TLDD"/>
    <property type="match status" value="1"/>
</dbReference>
<proteinExistence type="predicted"/>
<dbReference type="PANTHER" id="PTHR32194:SF10">
    <property type="entry name" value="PROTEASOME SUBUNIT BETA TYPE-3"/>
    <property type="match status" value="1"/>
</dbReference>
<dbReference type="AlphaFoldDB" id="A0A0G4HLM5"/>
<dbReference type="CDD" id="cd03759">
    <property type="entry name" value="proteasome_beta_type_3"/>
    <property type="match status" value="1"/>
</dbReference>
<dbReference type="FunFam" id="3.60.20.10:FF:000003">
    <property type="entry name" value="Proteasome subunit beta type-3"/>
    <property type="match status" value="1"/>
</dbReference>
<keyword evidence="2" id="KW-0963">Cytoplasm</keyword>
<dbReference type="Gene3D" id="3.60.20.10">
    <property type="entry name" value="Glutamine Phosphoribosylpyrophosphate, subunit 1, domain 1"/>
    <property type="match status" value="1"/>
</dbReference>
<sequence>MSIFDYNGAAIVAMAGENCVGIACDRRLGINQFQSISTNFQKVFQMNETCFVGLAGLATDVQTVHQLLKFRMNLHALREGREMKPQVVSSLVSSMLYERRFGPWFVCPVIAGLDEKGQPHLAAFDFIGAACYAKDFVVNGTASEQLYGVCESFWQPKMNPDQLAETLSQCLLAAVDRDCVSGWGGVVHVISKDKVMTKVLKGRQD</sequence>
<dbReference type="GO" id="GO:0005737">
    <property type="term" value="C:cytoplasm"/>
    <property type="evidence" value="ECO:0007669"/>
    <property type="project" value="TreeGrafter"/>
</dbReference>
<dbReference type="GO" id="GO:0043161">
    <property type="term" value="P:proteasome-mediated ubiquitin-dependent protein catabolic process"/>
    <property type="evidence" value="ECO:0007669"/>
    <property type="project" value="InterPro"/>
</dbReference>
<accession>A0A0G4HLM5</accession>
<evidence type="ECO:0008006" key="6">
    <source>
        <dbReference type="Google" id="ProtNLM"/>
    </source>
</evidence>
<evidence type="ECO:0000256" key="4">
    <source>
        <dbReference type="ARBA" id="ARBA00023242"/>
    </source>
</evidence>
<name>A0A0G4HLM5_9ALVE</name>
<evidence type="ECO:0000256" key="3">
    <source>
        <dbReference type="ARBA" id="ARBA00022942"/>
    </source>
</evidence>
<reference evidence="5" key="1">
    <citation type="submission" date="2014-11" db="EMBL/GenBank/DDBJ databases">
        <authorList>
            <person name="Otto D Thomas"/>
            <person name="Naeem Raeece"/>
        </authorList>
    </citation>
    <scope>NUCLEOTIDE SEQUENCE</scope>
</reference>
<dbReference type="VEuPathDB" id="CryptoDB:Cvel_28820"/>
<protein>
    <recommendedName>
        <fullName evidence="6">Proteasome subunit beta</fullName>
    </recommendedName>
</protein>